<sequence length="192" mass="22763">MPCCPFPTRPLPWIIKVEKSRNGKTRVQDPYSRRHFEEYVLEMLPESVNLLEYRVQEVGKGYRIDWVPDEHPRQFSGWKYILLQKVAVSTDDDELAVMVFLNLELMVWRSCDKKWVDFGFGDVNIQDIVYYYKKFHVVMSNGHILTVDPKSLEVNETLPPLVTRYTYKSFVNTSSELYLIENRSSNDKTIWK</sequence>
<comment type="caution">
    <text evidence="1">The sequence shown here is derived from an EMBL/GenBank/DDBJ whole genome shotgun (WGS) entry which is preliminary data.</text>
</comment>
<dbReference type="Proteomes" id="UP001164250">
    <property type="component" value="Chromosome 13"/>
</dbReference>
<name>A0ACC0ZZJ9_9ROSI</name>
<reference evidence="2" key="1">
    <citation type="journal article" date="2023" name="G3 (Bethesda)">
        <title>Genome assembly and association tests identify interacting loci associated with vigor, precocity, and sex in interspecific pistachio rootstocks.</title>
        <authorList>
            <person name="Palmer W."/>
            <person name="Jacygrad E."/>
            <person name="Sagayaradj S."/>
            <person name="Cavanaugh K."/>
            <person name="Han R."/>
            <person name="Bertier L."/>
            <person name="Beede B."/>
            <person name="Kafkas S."/>
            <person name="Golino D."/>
            <person name="Preece J."/>
            <person name="Michelmore R."/>
        </authorList>
    </citation>
    <scope>NUCLEOTIDE SEQUENCE [LARGE SCALE GENOMIC DNA]</scope>
</reference>
<gene>
    <name evidence="1" type="ORF">Patl1_24165</name>
</gene>
<evidence type="ECO:0000313" key="1">
    <source>
        <dbReference type="EMBL" id="KAJ0080110.1"/>
    </source>
</evidence>
<protein>
    <submittedName>
        <fullName evidence="1">Uncharacterized protein</fullName>
    </submittedName>
</protein>
<accession>A0ACC0ZZJ9</accession>
<evidence type="ECO:0000313" key="2">
    <source>
        <dbReference type="Proteomes" id="UP001164250"/>
    </source>
</evidence>
<organism evidence="1 2">
    <name type="scientific">Pistacia atlantica</name>
    <dbReference type="NCBI Taxonomy" id="434234"/>
    <lineage>
        <taxon>Eukaryota</taxon>
        <taxon>Viridiplantae</taxon>
        <taxon>Streptophyta</taxon>
        <taxon>Embryophyta</taxon>
        <taxon>Tracheophyta</taxon>
        <taxon>Spermatophyta</taxon>
        <taxon>Magnoliopsida</taxon>
        <taxon>eudicotyledons</taxon>
        <taxon>Gunneridae</taxon>
        <taxon>Pentapetalae</taxon>
        <taxon>rosids</taxon>
        <taxon>malvids</taxon>
        <taxon>Sapindales</taxon>
        <taxon>Anacardiaceae</taxon>
        <taxon>Pistacia</taxon>
    </lineage>
</organism>
<dbReference type="EMBL" id="CM047909">
    <property type="protein sequence ID" value="KAJ0080110.1"/>
    <property type="molecule type" value="Genomic_DNA"/>
</dbReference>
<proteinExistence type="predicted"/>
<keyword evidence="2" id="KW-1185">Reference proteome</keyword>